<dbReference type="PANTHER" id="PTHR24292">
    <property type="entry name" value="CYTOCHROME P450"/>
    <property type="match status" value="1"/>
</dbReference>
<accession>A0A1Y1N5B4</accession>
<reference evidence="16" key="3">
    <citation type="submission" date="2019-08" db="EMBL/GenBank/DDBJ databases">
        <authorList>
            <consortium name="Photinus pyralis genome working group"/>
            <person name="Fallon T.R."/>
            <person name="Sander Lower S.E."/>
            <person name="Weng J.-K."/>
        </authorList>
    </citation>
    <scope>NUCLEOTIDE SEQUENCE</scope>
    <source>
        <strain evidence="16">1611_PpyrPB1</strain>
        <tissue evidence="16">Whole body</tissue>
    </source>
</reference>
<keyword evidence="7" id="KW-0256">Endoplasmic reticulum</keyword>
<dbReference type="SUPFAM" id="SSF48264">
    <property type="entry name" value="Cytochrome P450"/>
    <property type="match status" value="1"/>
</dbReference>
<dbReference type="EMBL" id="VVIM01000009">
    <property type="protein sequence ID" value="KAB0794246.1"/>
    <property type="molecule type" value="Genomic_DNA"/>
</dbReference>
<dbReference type="GO" id="GO:0016705">
    <property type="term" value="F:oxidoreductase activity, acting on paired donors, with incorporation or reduction of molecular oxygen"/>
    <property type="evidence" value="ECO:0007669"/>
    <property type="project" value="InterPro"/>
</dbReference>
<dbReference type="EMBL" id="GEZM01015206">
    <property type="protein sequence ID" value="JAV91855.1"/>
    <property type="molecule type" value="Transcribed_RNA"/>
</dbReference>
<dbReference type="AlphaFoldDB" id="A0A1Y1N5B4"/>
<dbReference type="GO" id="GO:0005506">
    <property type="term" value="F:iron ion binding"/>
    <property type="evidence" value="ECO:0007669"/>
    <property type="project" value="InterPro"/>
</dbReference>
<dbReference type="InterPro" id="IPR001128">
    <property type="entry name" value="Cyt_P450"/>
</dbReference>
<evidence type="ECO:0000256" key="14">
    <source>
        <dbReference type="RuleBase" id="RU000461"/>
    </source>
</evidence>
<evidence type="ECO:0000256" key="4">
    <source>
        <dbReference type="ARBA" id="ARBA00010617"/>
    </source>
</evidence>
<keyword evidence="12" id="KW-0472">Membrane</keyword>
<evidence type="ECO:0000256" key="1">
    <source>
        <dbReference type="ARBA" id="ARBA00001971"/>
    </source>
</evidence>
<comment type="subcellular location">
    <subcellularLocation>
        <location evidence="3">Endoplasmic reticulum membrane</location>
        <topology evidence="3">Peripheral membrane protein</topology>
    </subcellularLocation>
    <subcellularLocation>
        <location evidence="2">Microsome membrane</location>
        <topology evidence="2">Peripheral membrane protein</topology>
    </subcellularLocation>
</comment>
<dbReference type="GO" id="GO:0005789">
    <property type="term" value="C:endoplasmic reticulum membrane"/>
    <property type="evidence" value="ECO:0007669"/>
    <property type="project" value="UniProtKB-SubCell"/>
</dbReference>
<evidence type="ECO:0000256" key="8">
    <source>
        <dbReference type="ARBA" id="ARBA00022848"/>
    </source>
</evidence>
<comment type="cofactor">
    <cofactor evidence="1 13">
        <name>heme</name>
        <dbReference type="ChEBI" id="CHEBI:30413"/>
    </cofactor>
</comment>
<dbReference type="FunFam" id="1.10.630.10:FF:000042">
    <property type="entry name" value="Cytochrome P450"/>
    <property type="match status" value="1"/>
</dbReference>
<comment type="similarity">
    <text evidence="4 14">Belongs to the cytochrome P450 family.</text>
</comment>
<evidence type="ECO:0000256" key="7">
    <source>
        <dbReference type="ARBA" id="ARBA00022824"/>
    </source>
</evidence>
<keyword evidence="17" id="KW-1185">Reference proteome</keyword>
<keyword evidence="8" id="KW-0492">Microsome</keyword>
<keyword evidence="9 14" id="KW-0560">Oxidoreductase</keyword>
<name>A0A1Y1N5B4_PHOPY</name>
<dbReference type="FunCoup" id="A0A1Y1N5B4">
    <property type="interactions" value="66"/>
</dbReference>
<evidence type="ECO:0000256" key="12">
    <source>
        <dbReference type="ARBA" id="ARBA00023136"/>
    </source>
</evidence>
<dbReference type="GO" id="GO:0020037">
    <property type="term" value="F:heme binding"/>
    <property type="evidence" value="ECO:0007669"/>
    <property type="project" value="InterPro"/>
</dbReference>
<dbReference type="InterPro" id="IPR017972">
    <property type="entry name" value="Cyt_P450_CS"/>
</dbReference>
<reference evidence="15" key="1">
    <citation type="journal article" date="2016" name="Sci. Rep.">
        <title>Molecular characterization of firefly nuptial gifts: a multi-omics approach sheds light on postcopulatory sexual selection.</title>
        <authorList>
            <person name="Al-Wathiqui N."/>
            <person name="Fallon T.R."/>
            <person name="South A."/>
            <person name="Weng J.K."/>
            <person name="Lewis S.M."/>
        </authorList>
    </citation>
    <scope>NUCLEOTIDE SEQUENCE</scope>
</reference>
<evidence type="ECO:0000313" key="16">
    <source>
        <dbReference type="EMBL" id="KAB0794246.1"/>
    </source>
</evidence>
<evidence type="ECO:0000256" key="2">
    <source>
        <dbReference type="ARBA" id="ARBA00004174"/>
    </source>
</evidence>
<keyword evidence="10 13" id="KW-0408">Iron</keyword>
<evidence type="ECO:0000313" key="15">
    <source>
        <dbReference type="EMBL" id="JAV91855.1"/>
    </source>
</evidence>
<dbReference type="InterPro" id="IPR002401">
    <property type="entry name" value="Cyt_P450_E_grp-I"/>
</dbReference>
<dbReference type="OrthoDB" id="2789670at2759"/>
<dbReference type="Gene3D" id="1.10.630.10">
    <property type="entry name" value="Cytochrome P450"/>
    <property type="match status" value="1"/>
</dbReference>
<dbReference type="InParanoid" id="A0A1Y1N5B4"/>
<dbReference type="Pfam" id="PF00067">
    <property type="entry name" value="p450"/>
    <property type="match status" value="1"/>
</dbReference>
<evidence type="ECO:0000256" key="3">
    <source>
        <dbReference type="ARBA" id="ARBA00004406"/>
    </source>
</evidence>
<evidence type="ECO:0000256" key="5">
    <source>
        <dbReference type="ARBA" id="ARBA00022617"/>
    </source>
</evidence>
<keyword evidence="5 13" id="KW-0349">Heme</keyword>
<gene>
    <name evidence="16" type="ORF">PPYR_13866</name>
</gene>
<evidence type="ECO:0000256" key="11">
    <source>
        <dbReference type="ARBA" id="ARBA00023033"/>
    </source>
</evidence>
<protein>
    <recommendedName>
        <fullName evidence="18">Cytochrome P450</fullName>
    </recommendedName>
</protein>
<keyword evidence="6 13" id="KW-0479">Metal-binding</keyword>
<dbReference type="InterPro" id="IPR050476">
    <property type="entry name" value="Insect_CytP450_Detox"/>
</dbReference>
<organism evidence="15">
    <name type="scientific">Photinus pyralis</name>
    <name type="common">Common eastern firefly</name>
    <name type="synonym">Lampyris pyralis</name>
    <dbReference type="NCBI Taxonomy" id="7054"/>
    <lineage>
        <taxon>Eukaryota</taxon>
        <taxon>Metazoa</taxon>
        <taxon>Ecdysozoa</taxon>
        <taxon>Arthropoda</taxon>
        <taxon>Hexapoda</taxon>
        <taxon>Insecta</taxon>
        <taxon>Pterygota</taxon>
        <taxon>Neoptera</taxon>
        <taxon>Endopterygota</taxon>
        <taxon>Coleoptera</taxon>
        <taxon>Polyphaga</taxon>
        <taxon>Elateriformia</taxon>
        <taxon>Elateroidea</taxon>
        <taxon>Lampyridae</taxon>
        <taxon>Lampyrinae</taxon>
        <taxon>Photinus</taxon>
    </lineage>
</organism>
<evidence type="ECO:0000256" key="13">
    <source>
        <dbReference type="PIRSR" id="PIRSR602401-1"/>
    </source>
</evidence>
<keyword evidence="11 14" id="KW-0503">Monooxygenase</keyword>
<sequence>MFSFLVIAAGLCLLAYYILIRPFQHWSNRGVVQLSVAKLWWGNIKATLQLSPVADGLIKLYEQFPDCRYFGSYQLMSPMLLIKDIDLIKQLGVKDFDHFVDHNQLSNEKCDPLWGKNLIALKGDRWRDTRATLSPSFTSSKMKGMFNLMLECAEHFVQYFQHDGGSETVVVELKDVFTRYTNDVIASASFGVKCNSLEDRENEFYMMGKEATNFTGFWRNLSLLLMISCPKLANYLGMRVFSAEVCRFFRTLVVGNMREREAKGIVRPDMIHLLMEAKKGRLKHDDHITGVMDKGFAVLEESAIGKEEKRQKIQLTDDDVTAQALIFFFAGFDTVSTLMCFVAYELAVNPVIQQRLQEEVDFTLEECKGRLTYEALLKMEYLDMVISETLRKWPSGLALDRVCVKPYTIQPETDGEKPIHLRKGDLVMFPLYAIHRDEKFYPCPDRFDPERFSSENKNNIAPYTFIPFGVGPRSCIGNRFALLETKSLIFNILQHFDIVVVEKSVVPIKLSRKQFSLNAEGGFWFGFKPRSTSKAHSL</sequence>
<dbReference type="PROSITE" id="PS00086">
    <property type="entry name" value="CYTOCHROME_P450"/>
    <property type="match status" value="1"/>
</dbReference>
<feature type="binding site" description="axial binding residue" evidence="13">
    <location>
        <position position="475"/>
    </location>
    <ligand>
        <name>heme</name>
        <dbReference type="ChEBI" id="CHEBI:30413"/>
    </ligand>
    <ligandPart>
        <name>Fe</name>
        <dbReference type="ChEBI" id="CHEBI:18248"/>
    </ligandPart>
</feature>
<dbReference type="CDD" id="cd11056">
    <property type="entry name" value="CYP6-like"/>
    <property type="match status" value="1"/>
</dbReference>
<dbReference type="PANTHER" id="PTHR24292:SF54">
    <property type="entry name" value="CYP9F3-RELATED"/>
    <property type="match status" value="1"/>
</dbReference>
<reference evidence="16 17" key="2">
    <citation type="journal article" date="2018" name="Elife">
        <title>Firefly genomes illuminate parallel origins of bioluminescence in beetles.</title>
        <authorList>
            <person name="Fallon T.R."/>
            <person name="Lower S.E."/>
            <person name="Chang C.H."/>
            <person name="Bessho-Uehara M."/>
            <person name="Martin G.J."/>
            <person name="Bewick A.J."/>
            <person name="Behringer M."/>
            <person name="Debat H.J."/>
            <person name="Wong I."/>
            <person name="Day J.C."/>
            <person name="Suvorov A."/>
            <person name="Silva C.J."/>
            <person name="Stanger-Hall K.F."/>
            <person name="Hall D.W."/>
            <person name="Schmitz R.J."/>
            <person name="Nelson D.R."/>
            <person name="Lewis S.M."/>
            <person name="Shigenobu S."/>
            <person name="Bybee S.M."/>
            <person name="Larracuente A.M."/>
            <person name="Oba Y."/>
            <person name="Weng J.K."/>
        </authorList>
    </citation>
    <scope>NUCLEOTIDE SEQUENCE [LARGE SCALE GENOMIC DNA]</scope>
    <source>
        <strain evidence="16">1611_PpyrPB1</strain>
        <tissue evidence="16">Whole body</tissue>
    </source>
</reference>
<dbReference type="Proteomes" id="UP000327044">
    <property type="component" value="Unassembled WGS sequence"/>
</dbReference>
<dbReference type="InterPro" id="IPR036396">
    <property type="entry name" value="Cyt_P450_sf"/>
</dbReference>
<evidence type="ECO:0000256" key="6">
    <source>
        <dbReference type="ARBA" id="ARBA00022723"/>
    </source>
</evidence>
<dbReference type="PRINTS" id="PR00463">
    <property type="entry name" value="EP450I"/>
</dbReference>
<proteinExistence type="inferred from homology"/>
<evidence type="ECO:0000256" key="9">
    <source>
        <dbReference type="ARBA" id="ARBA00023002"/>
    </source>
</evidence>
<dbReference type="GO" id="GO:0004497">
    <property type="term" value="F:monooxygenase activity"/>
    <property type="evidence" value="ECO:0007669"/>
    <property type="project" value="UniProtKB-KW"/>
</dbReference>
<evidence type="ECO:0008006" key="18">
    <source>
        <dbReference type="Google" id="ProtNLM"/>
    </source>
</evidence>
<dbReference type="PRINTS" id="PR00385">
    <property type="entry name" value="P450"/>
</dbReference>
<evidence type="ECO:0000256" key="10">
    <source>
        <dbReference type="ARBA" id="ARBA00023004"/>
    </source>
</evidence>
<evidence type="ECO:0000313" key="17">
    <source>
        <dbReference type="Proteomes" id="UP000327044"/>
    </source>
</evidence>